<proteinExistence type="predicted"/>
<gene>
    <name evidence="1" type="ORF">MFP26_01660</name>
</gene>
<evidence type="ECO:0000313" key="1">
    <source>
        <dbReference type="EMBL" id="MCL2891421.1"/>
    </source>
</evidence>
<dbReference type="EMBL" id="JAKPBZ010000100">
    <property type="protein sequence ID" value="MCL2891421.1"/>
    <property type="molecule type" value="Genomic_DNA"/>
</dbReference>
<keyword evidence="2" id="KW-1185">Reference proteome</keyword>
<protein>
    <recommendedName>
        <fullName evidence="3">Glycosyl transferase family 1 domain-containing protein</fullName>
    </recommendedName>
</protein>
<comment type="caution">
    <text evidence="1">The sequence shown here is derived from an EMBL/GenBank/DDBJ whole genome shotgun (WGS) entry which is preliminary data.</text>
</comment>
<dbReference type="RefSeq" id="WP_249243381.1">
    <property type="nucleotide sequence ID" value="NZ_JAKPBZ010000100.1"/>
</dbReference>
<accession>A0ABT0MNP2</accession>
<organism evidence="1 2">
    <name type="scientific">Brenneria tiliae</name>
    <dbReference type="NCBI Taxonomy" id="2914984"/>
    <lineage>
        <taxon>Bacteria</taxon>
        <taxon>Pseudomonadati</taxon>
        <taxon>Pseudomonadota</taxon>
        <taxon>Gammaproteobacteria</taxon>
        <taxon>Enterobacterales</taxon>
        <taxon>Pectobacteriaceae</taxon>
        <taxon>Brenneria</taxon>
    </lineage>
</organism>
<name>A0ABT0MNP2_9GAMM</name>
<evidence type="ECO:0000313" key="2">
    <source>
        <dbReference type="Proteomes" id="UP001203069"/>
    </source>
</evidence>
<evidence type="ECO:0008006" key="3">
    <source>
        <dbReference type="Google" id="ProtNLM"/>
    </source>
</evidence>
<reference evidence="1 2" key="1">
    <citation type="submission" date="2022-02" db="EMBL/GenBank/DDBJ databases">
        <title>Description of Brenneria tiliae sp. nov. isolated from symptomatic Tilia x moltkei and Tilia x europaea trees in the UK.</title>
        <authorList>
            <person name="Kile H."/>
        </authorList>
    </citation>
    <scope>NUCLEOTIDE SEQUENCE [LARGE SCALE GENOMIC DNA]</scope>
    <source>
        <strain evidence="1 2">MC1SB4.1</strain>
    </source>
</reference>
<dbReference type="Proteomes" id="UP001203069">
    <property type="component" value="Unassembled WGS sequence"/>
</dbReference>
<sequence length="367" mass="42444">MKSWGRMGNYEAAKKIQKGVTGDNLFSAELICFDDLFPIFKQFGLRMQDIAAQHDTLQKKTMLYNVLIDEIDVWLNNDVNELTINKKLLKLTKRFSPTIIICTKGVIARMFNTFKEKYSVDIKIVNFITNPGLLDIKIHKFYNSDLTIRTTNYYPNHDEVKKFKKLETVSFFNMTLDYKIVKQDTPTILILCNGCADGYLNVLETTLEHSSHPKVIMVVISNEYLYKECIKLNKKYKNKALICNKLPNKDYLKFALDASSNNRSFLYSKSGPNTILESIKLGLPVLVHLSGLPMEKWIIDLIKKKKFGFCFSNQEDGAFLVKKWLDNPEIVIRFKHKIELNKINESNDLYLKDLPGILYTVVMNSNT</sequence>